<keyword evidence="11" id="KW-1185">Reference proteome</keyword>
<feature type="transmembrane region" description="Helical" evidence="9">
    <location>
        <begin position="258"/>
        <end position="278"/>
    </location>
</feature>
<evidence type="ECO:0000256" key="3">
    <source>
        <dbReference type="ARBA" id="ARBA00022475"/>
    </source>
</evidence>
<comment type="subcellular location">
    <subcellularLocation>
        <location evidence="1">Cell membrane</location>
        <topology evidence="1">Multi-pass membrane protein</topology>
    </subcellularLocation>
</comment>
<feature type="transmembrane region" description="Helical" evidence="9">
    <location>
        <begin position="190"/>
        <end position="212"/>
    </location>
</feature>
<dbReference type="PANTHER" id="PTHR11795:SF442">
    <property type="entry name" value="ABC TRANSPORTER ATP-BINDING PROTEIN"/>
    <property type="match status" value="1"/>
</dbReference>
<evidence type="ECO:0000256" key="1">
    <source>
        <dbReference type="ARBA" id="ARBA00004651"/>
    </source>
</evidence>
<dbReference type="AlphaFoldDB" id="A0A2M6UBP4"/>
<dbReference type="InterPro" id="IPR052157">
    <property type="entry name" value="BCAA_transport_permease"/>
</dbReference>
<evidence type="ECO:0000256" key="4">
    <source>
        <dbReference type="ARBA" id="ARBA00022692"/>
    </source>
</evidence>
<evidence type="ECO:0000256" key="8">
    <source>
        <dbReference type="ARBA" id="ARBA00037998"/>
    </source>
</evidence>
<dbReference type="InterPro" id="IPR001851">
    <property type="entry name" value="ABC_transp_permease"/>
</dbReference>
<feature type="transmembrane region" description="Helical" evidence="9">
    <location>
        <begin position="97"/>
        <end position="119"/>
    </location>
</feature>
<keyword evidence="5" id="KW-0029">Amino-acid transport</keyword>
<organism evidence="10 11">
    <name type="scientific">Bradyrhizobium nitroreducens</name>
    <dbReference type="NCBI Taxonomy" id="709803"/>
    <lineage>
        <taxon>Bacteria</taxon>
        <taxon>Pseudomonadati</taxon>
        <taxon>Pseudomonadota</taxon>
        <taxon>Alphaproteobacteria</taxon>
        <taxon>Hyphomicrobiales</taxon>
        <taxon>Nitrobacteraceae</taxon>
        <taxon>Bradyrhizobium</taxon>
    </lineage>
</organism>
<protein>
    <submittedName>
        <fullName evidence="10">ABC transporter permease</fullName>
    </submittedName>
</protein>
<dbReference type="CDD" id="cd06582">
    <property type="entry name" value="TM_PBP1_LivH_like"/>
    <property type="match status" value="1"/>
</dbReference>
<feature type="transmembrane region" description="Helical" evidence="9">
    <location>
        <begin position="6"/>
        <end position="31"/>
    </location>
</feature>
<dbReference type="GO" id="GO:0005886">
    <property type="term" value="C:plasma membrane"/>
    <property type="evidence" value="ECO:0007669"/>
    <property type="project" value="UniProtKB-SubCell"/>
</dbReference>
<keyword evidence="4 9" id="KW-0812">Transmembrane</keyword>
<feature type="transmembrane region" description="Helical" evidence="9">
    <location>
        <begin position="43"/>
        <end position="60"/>
    </location>
</feature>
<keyword evidence="7 9" id="KW-0472">Membrane</keyword>
<accession>A0A2M6UBP4</accession>
<feature type="transmembrane region" description="Helical" evidence="9">
    <location>
        <begin position="139"/>
        <end position="161"/>
    </location>
</feature>
<sequence>MSTQVFIFGALNGVGIGMIYFILSIGLTMIFGLMQFVNFAHGAFYMVSAYAAFAIAQWTGSVLPALLISPLLAAIFALVSERVLLQRTYNLPHEAQILITFALAILAQETVTMIFGTLGKNVPVPEMFNGVVILGGFVYPSYRLFVVAVAVVVAVVMWLAIERTRLGAMLRAAAENAEMVGLLGFDSRKIFMGAFAFGGALAGLAGALAAPLRGVEPLMGREALAIAFVVVILGGLGSFSGALLAALLIGITQSLMSMIWPGGAHLMIYGVMTMILAFRPTGLMGRS</sequence>
<keyword evidence="2" id="KW-0813">Transport</keyword>
<evidence type="ECO:0000256" key="6">
    <source>
        <dbReference type="ARBA" id="ARBA00022989"/>
    </source>
</evidence>
<keyword evidence="3" id="KW-1003">Cell membrane</keyword>
<dbReference type="GO" id="GO:0022857">
    <property type="term" value="F:transmembrane transporter activity"/>
    <property type="evidence" value="ECO:0007669"/>
    <property type="project" value="InterPro"/>
</dbReference>
<name>A0A2M6UBP4_9BRAD</name>
<comment type="similarity">
    <text evidence="8">Belongs to the binding-protein-dependent transport system permease family. LivHM subfamily.</text>
</comment>
<reference evidence="10 11" key="1">
    <citation type="submission" date="2015-06" db="EMBL/GenBank/DDBJ databases">
        <title>Comparative genome analysis of nirS-carrying Bradyrhizobium sp. strains.</title>
        <authorList>
            <person name="Ishii S."/>
            <person name="Jang J."/>
            <person name="Nishizawa T."/>
            <person name="Senoo K."/>
        </authorList>
    </citation>
    <scope>NUCLEOTIDE SEQUENCE [LARGE SCALE GENOMIC DNA]</scope>
    <source>
        <strain evidence="10 11">TSA1</strain>
    </source>
</reference>
<evidence type="ECO:0000256" key="2">
    <source>
        <dbReference type="ARBA" id="ARBA00022448"/>
    </source>
</evidence>
<feature type="transmembrane region" description="Helical" evidence="9">
    <location>
        <begin position="224"/>
        <end position="251"/>
    </location>
</feature>
<evidence type="ECO:0000256" key="7">
    <source>
        <dbReference type="ARBA" id="ARBA00023136"/>
    </source>
</evidence>
<keyword evidence="6 9" id="KW-1133">Transmembrane helix</keyword>
<dbReference type="PANTHER" id="PTHR11795">
    <property type="entry name" value="BRANCHED-CHAIN AMINO ACID TRANSPORT SYSTEM PERMEASE PROTEIN LIVH"/>
    <property type="match status" value="1"/>
</dbReference>
<gene>
    <name evidence="10" type="ORF">TSA1_15085</name>
</gene>
<dbReference type="GO" id="GO:0006865">
    <property type="term" value="P:amino acid transport"/>
    <property type="evidence" value="ECO:0007669"/>
    <property type="project" value="UniProtKB-KW"/>
</dbReference>
<evidence type="ECO:0000313" key="10">
    <source>
        <dbReference type="EMBL" id="PIT01948.1"/>
    </source>
</evidence>
<dbReference type="Pfam" id="PF02653">
    <property type="entry name" value="BPD_transp_2"/>
    <property type="match status" value="1"/>
</dbReference>
<comment type="caution">
    <text evidence="10">The sequence shown here is derived from an EMBL/GenBank/DDBJ whole genome shotgun (WGS) entry which is preliminary data.</text>
</comment>
<dbReference type="EMBL" id="LFJC01000003">
    <property type="protein sequence ID" value="PIT01948.1"/>
    <property type="molecule type" value="Genomic_DNA"/>
</dbReference>
<dbReference type="Proteomes" id="UP000228930">
    <property type="component" value="Unassembled WGS sequence"/>
</dbReference>
<evidence type="ECO:0000256" key="5">
    <source>
        <dbReference type="ARBA" id="ARBA00022970"/>
    </source>
</evidence>
<dbReference type="RefSeq" id="WP_100177139.1">
    <property type="nucleotide sequence ID" value="NZ_LFJC01000003.1"/>
</dbReference>
<proteinExistence type="inferred from homology"/>
<feature type="transmembrane region" description="Helical" evidence="9">
    <location>
        <begin position="66"/>
        <end position="85"/>
    </location>
</feature>
<evidence type="ECO:0000256" key="9">
    <source>
        <dbReference type="SAM" id="Phobius"/>
    </source>
</evidence>
<evidence type="ECO:0000313" key="11">
    <source>
        <dbReference type="Proteomes" id="UP000228930"/>
    </source>
</evidence>